<evidence type="ECO:0000313" key="3">
    <source>
        <dbReference type="Proteomes" id="UP000319525"/>
    </source>
</evidence>
<dbReference type="GeneID" id="57143085"/>
<dbReference type="InterPro" id="IPR025646">
    <property type="entry name" value="DUF4350"/>
</dbReference>
<evidence type="ECO:0000313" key="2">
    <source>
        <dbReference type="EMBL" id="GEB44429.1"/>
    </source>
</evidence>
<dbReference type="AlphaFoldDB" id="A0A4Y3QHN8"/>
<dbReference type="RefSeq" id="WP_141375416.1">
    <property type="nucleotide sequence ID" value="NZ_BJML01000001.1"/>
</dbReference>
<proteinExistence type="predicted"/>
<dbReference type="EMBL" id="BJML01000001">
    <property type="protein sequence ID" value="GEB44429.1"/>
    <property type="molecule type" value="Genomic_DNA"/>
</dbReference>
<sequence>MSAPTASAAPIRSRRRSALGWAALCAGLLLAALIGGTLVYGGYTQRAIFDPDSAGPDGTRAVVRVLERQGVTVTIARDRAAAERALADGDATLVLRDAPMLSDDALRELTDRAQHVVLVEPRSRALEVLLDGSALGGFSPDASATPECTVAAASNAGTARVGELLRPGDGVQGCYPVDGEFGLLQSEGTDGRTVTALDGLSVLTNTALPVDGNAALALGVLGQTDRLVWYVPALSDADQNTAAPTLGDLTPAWVTPAMLLLLTAALAAAIWRGRRFGPLVAERLPVTVRATETTEGRARLYASSKDAAHALDELRRAARARLGRLLGLTARTSPHEVADAVAQRLGADRARVRGILVDDLPRTDRELVAAADRLRDLEESVRAAVRTEGTTR</sequence>
<comment type="caution">
    <text evidence="2">The sequence shown here is derived from an EMBL/GenBank/DDBJ whole genome shotgun (WGS) entry which is preliminary data.</text>
</comment>
<protein>
    <recommendedName>
        <fullName evidence="1">DUF4350 domain-containing protein</fullName>
    </recommendedName>
</protein>
<dbReference type="Pfam" id="PF14258">
    <property type="entry name" value="DUF4350"/>
    <property type="match status" value="1"/>
</dbReference>
<name>A0A4Y3QHN8_MICTE</name>
<gene>
    <name evidence="2" type="ORF">MTE01_03740</name>
</gene>
<feature type="domain" description="DUF4350" evidence="1">
    <location>
        <begin position="51"/>
        <end position="221"/>
    </location>
</feature>
<evidence type="ECO:0000259" key="1">
    <source>
        <dbReference type="Pfam" id="PF14258"/>
    </source>
</evidence>
<dbReference type="OrthoDB" id="5241668at2"/>
<reference evidence="2 3" key="1">
    <citation type="submission" date="2019-06" db="EMBL/GenBank/DDBJ databases">
        <title>Whole genome shotgun sequence of Microbacterium testaceum NBRC 12675.</title>
        <authorList>
            <person name="Hosoyama A."/>
            <person name="Uohara A."/>
            <person name="Ohji S."/>
            <person name="Ichikawa N."/>
        </authorList>
    </citation>
    <scope>NUCLEOTIDE SEQUENCE [LARGE SCALE GENOMIC DNA]</scope>
    <source>
        <strain evidence="2 3">NBRC 12675</strain>
    </source>
</reference>
<organism evidence="2 3">
    <name type="scientific">Microbacterium testaceum</name>
    <name type="common">Aureobacterium testaceum</name>
    <name type="synonym">Brevibacterium testaceum</name>
    <dbReference type="NCBI Taxonomy" id="2033"/>
    <lineage>
        <taxon>Bacteria</taxon>
        <taxon>Bacillati</taxon>
        <taxon>Actinomycetota</taxon>
        <taxon>Actinomycetes</taxon>
        <taxon>Micrococcales</taxon>
        <taxon>Microbacteriaceae</taxon>
        <taxon>Microbacterium</taxon>
    </lineage>
</organism>
<accession>A0A4Y3QHN8</accession>
<dbReference type="Proteomes" id="UP000319525">
    <property type="component" value="Unassembled WGS sequence"/>
</dbReference>